<sequence>MIKTVYPLVRSSISHTHHLTIPIRYRVIRAGLTPTVDERIVPIRKILECPLNCICSKEIVIDYKNVELLSQFISPVTGRILSRFSTGICLGRQNEIAKAIIRSRVAGLMPYSIKFPAYISPDLLPTTNQIITTLETNNKDEQIIN</sequence>
<evidence type="ECO:0008006" key="6">
    <source>
        <dbReference type="Google" id="ProtNLM"/>
    </source>
</evidence>
<comment type="similarity">
    <text evidence="1">Belongs to the bacterial ribosomal protein bS18 family.</text>
</comment>
<dbReference type="InterPro" id="IPR001648">
    <property type="entry name" value="Ribosomal_bS18"/>
</dbReference>
<dbReference type="NCBIfam" id="TIGR00165">
    <property type="entry name" value="S18"/>
    <property type="match status" value="1"/>
</dbReference>
<organism evidence="4 5">
    <name type="scientific">Oopsacas minuta</name>
    <dbReference type="NCBI Taxonomy" id="111878"/>
    <lineage>
        <taxon>Eukaryota</taxon>
        <taxon>Metazoa</taxon>
        <taxon>Porifera</taxon>
        <taxon>Hexactinellida</taxon>
        <taxon>Hexasterophora</taxon>
        <taxon>Lyssacinosida</taxon>
        <taxon>Leucopsacidae</taxon>
        <taxon>Oopsacas</taxon>
    </lineage>
</organism>
<dbReference type="GO" id="GO:0003735">
    <property type="term" value="F:structural constituent of ribosome"/>
    <property type="evidence" value="ECO:0007669"/>
    <property type="project" value="InterPro"/>
</dbReference>
<dbReference type="InterPro" id="IPR036870">
    <property type="entry name" value="Ribosomal_bS18_sf"/>
</dbReference>
<dbReference type="PANTHER" id="PTHR13479">
    <property type="entry name" value="30S RIBOSOMAL PROTEIN S18"/>
    <property type="match status" value="1"/>
</dbReference>
<dbReference type="Pfam" id="PF01084">
    <property type="entry name" value="Ribosomal_S18"/>
    <property type="match status" value="1"/>
</dbReference>
<dbReference type="EMBL" id="JAKMXF010000033">
    <property type="protein sequence ID" value="KAI6660556.1"/>
    <property type="molecule type" value="Genomic_DNA"/>
</dbReference>
<evidence type="ECO:0000313" key="4">
    <source>
        <dbReference type="EMBL" id="KAI6660556.1"/>
    </source>
</evidence>
<evidence type="ECO:0000256" key="3">
    <source>
        <dbReference type="ARBA" id="ARBA00023274"/>
    </source>
</evidence>
<dbReference type="Gene3D" id="4.10.640.10">
    <property type="entry name" value="Ribosomal protein S18"/>
    <property type="match status" value="1"/>
</dbReference>
<accession>A0AAV7KHH3</accession>
<keyword evidence="3" id="KW-0687">Ribonucleoprotein</keyword>
<keyword evidence="2" id="KW-0689">Ribosomal protein</keyword>
<dbReference type="GO" id="GO:0070181">
    <property type="term" value="F:small ribosomal subunit rRNA binding"/>
    <property type="evidence" value="ECO:0007669"/>
    <property type="project" value="TreeGrafter"/>
</dbReference>
<protein>
    <recommendedName>
        <fullName evidence="6">Ribosomal protein S18</fullName>
    </recommendedName>
</protein>
<dbReference type="GO" id="GO:0005763">
    <property type="term" value="C:mitochondrial small ribosomal subunit"/>
    <property type="evidence" value="ECO:0007669"/>
    <property type="project" value="TreeGrafter"/>
</dbReference>
<comment type="caution">
    <text evidence="4">The sequence shown here is derived from an EMBL/GenBank/DDBJ whole genome shotgun (WGS) entry which is preliminary data.</text>
</comment>
<proteinExistence type="inferred from homology"/>
<dbReference type="AlphaFoldDB" id="A0AAV7KHH3"/>
<dbReference type="GO" id="GO:0032543">
    <property type="term" value="P:mitochondrial translation"/>
    <property type="evidence" value="ECO:0007669"/>
    <property type="project" value="TreeGrafter"/>
</dbReference>
<evidence type="ECO:0000313" key="5">
    <source>
        <dbReference type="Proteomes" id="UP001165289"/>
    </source>
</evidence>
<gene>
    <name evidence="4" type="ORF">LOD99_14140</name>
</gene>
<dbReference type="PANTHER" id="PTHR13479:SF40">
    <property type="entry name" value="SMALL RIBOSOMAL SUBUNIT PROTEIN BS18M"/>
    <property type="match status" value="1"/>
</dbReference>
<keyword evidence="5" id="KW-1185">Reference proteome</keyword>
<reference evidence="4 5" key="1">
    <citation type="journal article" date="2023" name="BMC Biol.">
        <title>The compact genome of the sponge Oopsacas minuta (Hexactinellida) is lacking key metazoan core genes.</title>
        <authorList>
            <person name="Santini S."/>
            <person name="Schenkelaars Q."/>
            <person name="Jourda C."/>
            <person name="Duchesne M."/>
            <person name="Belahbib H."/>
            <person name="Rocher C."/>
            <person name="Selva M."/>
            <person name="Riesgo A."/>
            <person name="Vervoort M."/>
            <person name="Leys S.P."/>
            <person name="Kodjabachian L."/>
            <person name="Le Bivic A."/>
            <person name="Borchiellini C."/>
            <person name="Claverie J.M."/>
            <person name="Renard E."/>
        </authorList>
    </citation>
    <scope>NUCLEOTIDE SEQUENCE [LARGE SCALE GENOMIC DNA]</scope>
    <source>
        <strain evidence="4">SPO-2</strain>
    </source>
</reference>
<dbReference type="Proteomes" id="UP001165289">
    <property type="component" value="Unassembled WGS sequence"/>
</dbReference>
<name>A0AAV7KHH3_9METZ</name>
<dbReference type="SUPFAM" id="SSF46911">
    <property type="entry name" value="Ribosomal protein S18"/>
    <property type="match status" value="1"/>
</dbReference>
<evidence type="ECO:0000256" key="2">
    <source>
        <dbReference type="ARBA" id="ARBA00022980"/>
    </source>
</evidence>
<evidence type="ECO:0000256" key="1">
    <source>
        <dbReference type="ARBA" id="ARBA00005589"/>
    </source>
</evidence>